<keyword evidence="2" id="KW-1185">Reference proteome</keyword>
<organism evidence="1 2">
    <name type="scientific">Hyaloperonospora arabidopsidis (strain Emoy2)</name>
    <name type="common">Downy mildew agent</name>
    <name type="synonym">Peronospora arabidopsidis</name>
    <dbReference type="NCBI Taxonomy" id="559515"/>
    <lineage>
        <taxon>Eukaryota</taxon>
        <taxon>Sar</taxon>
        <taxon>Stramenopiles</taxon>
        <taxon>Oomycota</taxon>
        <taxon>Peronosporomycetes</taxon>
        <taxon>Peronosporales</taxon>
        <taxon>Peronosporaceae</taxon>
        <taxon>Hyaloperonospora</taxon>
    </lineage>
</organism>
<reference evidence="1" key="2">
    <citation type="submission" date="2015-06" db="UniProtKB">
        <authorList>
            <consortium name="EnsemblProtists"/>
        </authorList>
    </citation>
    <scope>IDENTIFICATION</scope>
    <source>
        <strain evidence="1">Emoy2</strain>
    </source>
</reference>
<reference evidence="2" key="1">
    <citation type="journal article" date="2010" name="Science">
        <title>Signatures of adaptation to obligate biotrophy in the Hyaloperonospora arabidopsidis genome.</title>
        <authorList>
            <person name="Baxter L."/>
            <person name="Tripathy S."/>
            <person name="Ishaque N."/>
            <person name="Boot N."/>
            <person name="Cabral A."/>
            <person name="Kemen E."/>
            <person name="Thines M."/>
            <person name="Ah-Fong A."/>
            <person name="Anderson R."/>
            <person name="Badejoko W."/>
            <person name="Bittner-Eddy P."/>
            <person name="Boore J.L."/>
            <person name="Chibucos M.C."/>
            <person name="Coates M."/>
            <person name="Dehal P."/>
            <person name="Delehaunty K."/>
            <person name="Dong S."/>
            <person name="Downton P."/>
            <person name="Dumas B."/>
            <person name="Fabro G."/>
            <person name="Fronick C."/>
            <person name="Fuerstenberg S.I."/>
            <person name="Fulton L."/>
            <person name="Gaulin E."/>
            <person name="Govers F."/>
            <person name="Hughes L."/>
            <person name="Humphray S."/>
            <person name="Jiang R.H."/>
            <person name="Judelson H."/>
            <person name="Kamoun S."/>
            <person name="Kyung K."/>
            <person name="Meijer H."/>
            <person name="Minx P."/>
            <person name="Morris P."/>
            <person name="Nelson J."/>
            <person name="Phuntumart V."/>
            <person name="Qutob D."/>
            <person name="Rehmany A."/>
            <person name="Rougon-Cardoso A."/>
            <person name="Ryden P."/>
            <person name="Torto-Alalibo T."/>
            <person name="Studholme D."/>
            <person name="Wang Y."/>
            <person name="Win J."/>
            <person name="Wood J."/>
            <person name="Clifton S.W."/>
            <person name="Rogers J."/>
            <person name="Van den Ackerveken G."/>
            <person name="Jones J.D."/>
            <person name="McDowell J.M."/>
            <person name="Beynon J."/>
            <person name="Tyler B.M."/>
        </authorList>
    </citation>
    <scope>NUCLEOTIDE SEQUENCE [LARGE SCALE GENOMIC DNA]</scope>
    <source>
        <strain evidence="2">Emoy2</strain>
    </source>
</reference>
<dbReference type="EnsemblProtists" id="HpaT808203">
    <property type="protein sequence ID" value="HpaP808203"/>
    <property type="gene ID" value="HpaG808203"/>
</dbReference>
<dbReference type="InParanoid" id="M4BP64"/>
<dbReference type="Proteomes" id="UP000011713">
    <property type="component" value="Unassembled WGS sequence"/>
</dbReference>
<evidence type="ECO:0000313" key="1">
    <source>
        <dbReference type="EnsemblProtists" id="HpaP808203"/>
    </source>
</evidence>
<accession>M4BP64</accession>
<dbReference type="EMBL" id="JH598483">
    <property type="status" value="NOT_ANNOTATED_CDS"/>
    <property type="molecule type" value="Genomic_DNA"/>
</dbReference>
<dbReference type="HOGENOM" id="CLU_2817954_0_0_1"/>
<dbReference type="VEuPathDB" id="FungiDB:HpaG808203"/>
<name>M4BP64_HYAAE</name>
<protein>
    <submittedName>
        <fullName evidence="1">Uncharacterized protein</fullName>
    </submittedName>
</protein>
<dbReference type="AlphaFoldDB" id="M4BP64"/>
<proteinExistence type="predicted"/>
<evidence type="ECO:0000313" key="2">
    <source>
        <dbReference type="Proteomes" id="UP000011713"/>
    </source>
</evidence>
<sequence length="67" mass="7022">MGPAHPAGRSPSCDYCLLFRTMFSNSSRGSRPILKDVLEVCCKTHAIAANSASAGLILDNTAAILSL</sequence>